<dbReference type="InterPro" id="IPR003660">
    <property type="entry name" value="HAMP_dom"/>
</dbReference>
<keyword evidence="9" id="KW-0902">Two-component regulatory system</keyword>
<dbReference type="InterPro" id="IPR003661">
    <property type="entry name" value="HisK_dim/P_dom"/>
</dbReference>
<dbReference type="EC" id="2.7.13.3" evidence="3"/>
<dbReference type="PROSITE" id="PS50109">
    <property type="entry name" value="HIS_KIN"/>
    <property type="match status" value="1"/>
</dbReference>
<keyword evidence="7 14" id="KW-0418">Kinase</keyword>
<evidence type="ECO:0000256" key="9">
    <source>
        <dbReference type="ARBA" id="ARBA00023012"/>
    </source>
</evidence>
<feature type="domain" description="Histidine kinase" evidence="12">
    <location>
        <begin position="238"/>
        <end position="455"/>
    </location>
</feature>
<dbReference type="InterPro" id="IPR036097">
    <property type="entry name" value="HisK_dim/P_sf"/>
</dbReference>
<dbReference type="SMART" id="SM00304">
    <property type="entry name" value="HAMP"/>
    <property type="match status" value="1"/>
</dbReference>
<dbReference type="AlphaFoldDB" id="A0A3M9MSG4"/>
<dbReference type="CDD" id="cd00082">
    <property type="entry name" value="HisKA"/>
    <property type="match status" value="1"/>
</dbReference>
<comment type="catalytic activity">
    <reaction evidence="1">
        <text>ATP + protein L-histidine = ADP + protein N-phospho-L-histidine.</text>
        <dbReference type="EC" id="2.7.13.3"/>
    </reaction>
</comment>
<evidence type="ECO:0000256" key="1">
    <source>
        <dbReference type="ARBA" id="ARBA00000085"/>
    </source>
</evidence>
<comment type="subcellular location">
    <subcellularLocation>
        <location evidence="2">Membrane</location>
    </subcellularLocation>
</comment>
<dbReference type="PRINTS" id="PR00344">
    <property type="entry name" value="BCTRLSENSOR"/>
</dbReference>
<dbReference type="Gene3D" id="6.10.340.10">
    <property type="match status" value="1"/>
</dbReference>
<name>A0A3M9MSG4_9BACT</name>
<sequence>MNFRKQLTLTFTGLTTAVLVITGLIIYLVSEQFTRRQYFQRLIDRGVVSAQMYLEQDEFTSQRMQKTQRKFFQSLSEETLAIFDQERQPHVVSDSLGYTIPDKIFHLIDKHGEVEFWLHGKQGIGIWYEDNEGDFYVIVMAKDLTGSEKLLNLKQIIIISVVLGCVVMALAGRFFARKVLQPIVAIVQEVNKIRAANLHLRVQERDTQDEIAELVNTFNQMLERLETSFYMQKSFIANASHELRNPITALSGELEVTLMQDRSPADYKASLQALQKETNRLEKLTTDLIMLAQTGFDEQEVRQERVRIDEVLLEVKAELNHALPQNQILLDLSSLPPNPEQLTVLGNRSFLQVAFKNVLENASKFSDHQPVQVSLYWQEQQVQVRVQDQGIGIPEEEIGRVMEPFYRAHNARSRKGTGIGLTMAEKILRLHGGRIELTSSQTQGTTVTMVLPLVTS</sequence>
<protein>
    <recommendedName>
        <fullName evidence="3">histidine kinase</fullName>
        <ecNumber evidence="3">2.7.13.3</ecNumber>
    </recommendedName>
</protein>
<dbReference type="CDD" id="cd00075">
    <property type="entry name" value="HATPase"/>
    <property type="match status" value="1"/>
</dbReference>
<evidence type="ECO:0000256" key="10">
    <source>
        <dbReference type="ARBA" id="ARBA00023136"/>
    </source>
</evidence>
<feature type="domain" description="HAMP" evidence="13">
    <location>
        <begin position="177"/>
        <end position="230"/>
    </location>
</feature>
<evidence type="ECO:0000259" key="12">
    <source>
        <dbReference type="PROSITE" id="PS50109"/>
    </source>
</evidence>
<dbReference type="CDD" id="cd06225">
    <property type="entry name" value="HAMP"/>
    <property type="match status" value="1"/>
</dbReference>
<dbReference type="Gene3D" id="3.30.565.10">
    <property type="entry name" value="Histidine kinase-like ATPase, C-terminal domain"/>
    <property type="match status" value="1"/>
</dbReference>
<keyword evidence="4" id="KW-0597">Phosphoprotein</keyword>
<dbReference type="EMBL" id="RJJE01000017">
    <property type="protein sequence ID" value="RNI28155.1"/>
    <property type="molecule type" value="Genomic_DNA"/>
</dbReference>
<keyword evidence="10 11" id="KW-0472">Membrane</keyword>
<evidence type="ECO:0000256" key="8">
    <source>
        <dbReference type="ARBA" id="ARBA00022989"/>
    </source>
</evidence>
<dbReference type="InterPro" id="IPR005467">
    <property type="entry name" value="His_kinase_dom"/>
</dbReference>
<accession>A0A3M9MSG4</accession>
<evidence type="ECO:0000259" key="13">
    <source>
        <dbReference type="PROSITE" id="PS50885"/>
    </source>
</evidence>
<dbReference type="FunFam" id="1.10.287.130:FF:000001">
    <property type="entry name" value="Two-component sensor histidine kinase"/>
    <property type="match status" value="1"/>
</dbReference>
<keyword evidence="15" id="KW-1185">Reference proteome</keyword>
<dbReference type="GO" id="GO:0005886">
    <property type="term" value="C:plasma membrane"/>
    <property type="evidence" value="ECO:0007669"/>
    <property type="project" value="TreeGrafter"/>
</dbReference>
<dbReference type="RefSeq" id="WP_123134622.1">
    <property type="nucleotide sequence ID" value="NZ_RJJE01000017.1"/>
</dbReference>
<dbReference type="PANTHER" id="PTHR45436:SF5">
    <property type="entry name" value="SENSOR HISTIDINE KINASE TRCS"/>
    <property type="match status" value="1"/>
</dbReference>
<dbReference type="SUPFAM" id="SSF47384">
    <property type="entry name" value="Homodimeric domain of signal transducing histidine kinase"/>
    <property type="match status" value="1"/>
</dbReference>
<gene>
    <name evidence="14" type="ORF">EFA69_18960</name>
</gene>
<evidence type="ECO:0000256" key="4">
    <source>
        <dbReference type="ARBA" id="ARBA00022553"/>
    </source>
</evidence>
<dbReference type="InterPro" id="IPR004358">
    <property type="entry name" value="Sig_transdc_His_kin-like_C"/>
</dbReference>
<organism evidence="14 15">
    <name type="scientific">Rufibacter immobilis</name>
    <dbReference type="NCBI Taxonomy" id="1348778"/>
    <lineage>
        <taxon>Bacteria</taxon>
        <taxon>Pseudomonadati</taxon>
        <taxon>Bacteroidota</taxon>
        <taxon>Cytophagia</taxon>
        <taxon>Cytophagales</taxon>
        <taxon>Hymenobacteraceae</taxon>
        <taxon>Rufibacter</taxon>
    </lineage>
</organism>
<dbReference type="SUPFAM" id="SSF55874">
    <property type="entry name" value="ATPase domain of HSP90 chaperone/DNA topoisomerase II/histidine kinase"/>
    <property type="match status" value="1"/>
</dbReference>
<dbReference type="InterPro" id="IPR036890">
    <property type="entry name" value="HATPase_C_sf"/>
</dbReference>
<dbReference type="SUPFAM" id="SSF158472">
    <property type="entry name" value="HAMP domain-like"/>
    <property type="match status" value="1"/>
</dbReference>
<reference evidence="14 15" key="1">
    <citation type="submission" date="2018-11" db="EMBL/GenBank/DDBJ databases">
        <title>Rufibacter latericius sp. nov., isolated from water in Baiyang Lake.</title>
        <authorList>
            <person name="Yang Y."/>
        </authorList>
    </citation>
    <scope>NUCLEOTIDE SEQUENCE [LARGE SCALE GENOMIC DNA]</scope>
    <source>
        <strain evidence="14 15">MCC P1</strain>
    </source>
</reference>
<feature type="transmembrane region" description="Helical" evidence="11">
    <location>
        <begin position="156"/>
        <end position="176"/>
    </location>
</feature>
<dbReference type="Pfam" id="PF00512">
    <property type="entry name" value="HisKA"/>
    <property type="match status" value="1"/>
</dbReference>
<dbReference type="Proteomes" id="UP000271010">
    <property type="component" value="Unassembled WGS sequence"/>
</dbReference>
<proteinExistence type="predicted"/>
<keyword evidence="5" id="KW-0808">Transferase</keyword>
<evidence type="ECO:0000256" key="6">
    <source>
        <dbReference type="ARBA" id="ARBA00022692"/>
    </source>
</evidence>
<keyword evidence="6 11" id="KW-0812">Transmembrane</keyword>
<feature type="transmembrane region" description="Helical" evidence="11">
    <location>
        <begin position="6"/>
        <end position="29"/>
    </location>
</feature>
<dbReference type="Pfam" id="PF00672">
    <property type="entry name" value="HAMP"/>
    <property type="match status" value="1"/>
</dbReference>
<dbReference type="Gene3D" id="1.10.287.130">
    <property type="match status" value="1"/>
</dbReference>
<dbReference type="InterPro" id="IPR003594">
    <property type="entry name" value="HATPase_dom"/>
</dbReference>
<evidence type="ECO:0000256" key="11">
    <source>
        <dbReference type="SAM" id="Phobius"/>
    </source>
</evidence>
<dbReference type="OrthoDB" id="594725at2"/>
<evidence type="ECO:0000313" key="15">
    <source>
        <dbReference type="Proteomes" id="UP000271010"/>
    </source>
</evidence>
<dbReference type="GO" id="GO:0000155">
    <property type="term" value="F:phosphorelay sensor kinase activity"/>
    <property type="evidence" value="ECO:0007669"/>
    <property type="project" value="InterPro"/>
</dbReference>
<evidence type="ECO:0000256" key="7">
    <source>
        <dbReference type="ARBA" id="ARBA00022777"/>
    </source>
</evidence>
<dbReference type="PROSITE" id="PS50885">
    <property type="entry name" value="HAMP"/>
    <property type="match status" value="1"/>
</dbReference>
<evidence type="ECO:0000256" key="2">
    <source>
        <dbReference type="ARBA" id="ARBA00004370"/>
    </source>
</evidence>
<dbReference type="PANTHER" id="PTHR45436">
    <property type="entry name" value="SENSOR HISTIDINE KINASE YKOH"/>
    <property type="match status" value="1"/>
</dbReference>
<comment type="caution">
    <text evidence="14">The sequence shown here is derived from an EMBL/GenBank/DDBJ whole genome shotgun (WGS) entry which is preliminary data.</text>
</comment>
<dbReference type="SMART" id="SM00388">
    <property type="entry name" value="HisKA"/>
    <property type="match status" value="1"/>
</dbReference>
<dbReference type="SMART" id="SM00387">
    <property type="entry name" value="HATPase_c"/>
    <property type="match status" value="1"/>
</dbReference>
<evidence type="ECO:0000256" key="5">
    <source>
        <dbReference type="ARBA" id="ARBA00022679"/>
    </source>
</evidence>
<dbReference type="Pfam" id="PF02518">
    <property type="entry name" value="HATPase_c"/>
    <property type="match status" value="1"/>
</dbReference>
<evidence type="ECO:0000313" key="14">
    <source>
        <dbReference type="EMBL" id="RNI28155.1"/>
    </source>
</evidence>
<dbReference type="InterPro" id="IPR050428">
    <property type="entry name" value="TCS_sensor_his_kinase"/>
</dbReference>
<keyword evidence="8 11" id="KW-1133">Transmembrane helix</keyword>
<evidence type="ECO:0000256" key="3">
    <source>
        <dbReference type="ARBA" id="ARBA00012438"/>
    </source>
</evidence>